<feature type="binding site" evidence="13">
    <location>
        <position position="140"/>
    </location>
    <ligand>
        <name>FMN</name>
        <dbReference type="ChEBI" id="CHEBI:58210"/>
    </ligand>
</feature>
<dbReference type="PIRSF" id="PIRSF006621">
    <property type="entry name" value="Dus"/>
    <property type="match status" value="1"/>
</dbReference>
<dbReference type="NCBIfam" id="TIGR00737">
    <property type="entry name" value="nifR3_yhdG"/>
    <property type="match status" value="1"/>
</dbReference>
<dbReference type="HOGENOM" id="CLU_013299_0_3_10"/>
<dbReference type="GO" id="GO:0050660">
    <property type="term" value="F:flavin adenine dinucleotide binding"/>
    <property type="evidence" value="ECO:0007669"/>
    <property type="project" value="InterPro"/>
</dbReference>
<evidence type="ECO:0000313" key="15">
    <source>
        <dbReference type="EMBL" id="AFH49179.1"/>
    </source>
</evidence>
<feature type="domain" description="DUS-like FMN-binding" evidence="14">
    <location>
        <begin position="14"/>
        <end position="314"/>
    </location>
</feature>
<keyword evidence="8 11" id="KW-0560">Oxidoreductase</keyword>
<evidence type="ECO:0000256" key="3">
    <source>
        <dbReference type="ARBA" id="ARBA00022630"/>
    </source>
</evidence>
<keyword evidence="6" id="KW-0521">NADP</keyword>
<comment type="catalytic activity">
    <reaction evidence="10">
        <text>a 5,6-dihydrouridine in tRNA + NAD(+) = a uridine in tRNA + NADH + H(+)</text>
        <dbReference type="Rhea" id="RHEA:54452"/>
        <dbReference type="Rhea" id="RHEA-COMP:13339"/>
        <dbReference type="Rhea" id="RHEA-COMP:13887"/>
        <dbReference type="ChEBI" id="CHEBI:15378"/>
        <dbReference type="ChEBI" id="CHEBI:57540"/>
        <dbReference type="ChEBI" id="CHEBI:57945"/>
        <dbReference type="ChEBI" id="CHEBI:65315"/>
        <dbReference type="ChEBI" id="CHEBI:74443"/>
    </reaction>
</comment>
<evidence type="ECO:0000256" key="2">
    <source>
        <dbReference type="ARBA" id="ARBA00022555"/>
    </source>
</evidence>
<feature type="binding site" evidence="13">
    <location>
        <position position="170"/>
    </location>
    <ligand>
        <name>FMN</name>
        <dbReference type="ChEBI" id="CHEBI:58210"/>
    </ligand>
</feature>
<accession>I0AJM2</accession>
<evidence type="ECO:0000259" key="14">
    <source>
        <dbReference type="Pfam" id="PF01207"/>
    </source>
</evidence>
<feature type="binding site" evidence="13">
    <location>
        <begin position="225"/>
        <end position="226"/>
    </location>
    <ligand>
        <name>FMN</name>
        <dbReference type="ChEBI" id="CHEBI:58210"/>
    </ligand>
</feature>
<organism evidence="15 16">
    <name type="scientific">Ignavibacterium album (strain DSM 19864 / JCM 16511 / NBRC 101810 / Mat9-16)</name>
    <dbReference type="NCBI Taxonomy" id="945713"/>
    <lineage>
        <taxon>Bacteria</taxon>
        <taxon>Pseudomonadati</taxon>
        <taxon>Ignavibacteriota</taxon>
        <taxon>Ignavibacteria</taxon>
        <taxon>Ignavibacteriales</taxon>
        <taxon>Ignavibacteriaceae</taxon>
        <taxon>Ignavibacterium</taxon>
    </lineage>
</organism>
<comment type="similarity">
    <text evidence="11">Belongs to the dus family.</text>
</comment>
<keyword evidence="3 11" id="KW-0285">Flavoprotein</keyword>
<comment type="cofactor">
    <cofactor evidence="11 13">
        <name>FMN</name>
        <dbReference type="ChEBI" id="CHEBI:58210"/>
    </cofactor>
</comment>
<keyword evidence="5 11" id="KW-0819">tRNA processing</keyword>
<evidence type="ECO:0000256" key="6">
    <source>
        <dbReference type="ARBA" id="ARBA00022857"/>
    </source>
</evidence>
<evidence type="ECO:0000256" key="12">
    <source>
        <dbReference type="PIRSR" id="PIRSR006621-1"/>
    </source>
</evidence>
<dbReference type="Proteomes" id="UP000007394">
    <property type="component" value="Chromosome"/>
</dbReference>
<keyword evidence="4 11" id="KW-0288">FMN</keyword>
<dbReference type="PATRIC" id="fig|945713.3.peg.1470"/>
<dbReference type="Pfam" id="PF01207">
    <property type="entry name" value="Dus"/>
    <property type="match status" value="1"/>
</dbReference>
<dbReference type="AlphaFoldDB" id="I0AJM2"/>
<evidence type="ECO:0000256" key="5">
    <source>
        <dbReference type="ARBA" id="ARBA00022694"/>
    </source>
</evidence>
<evidence type="ECO:0000256" key="8">
    <source>
        <dbReference type="ARBA" id="ARBA00023002"/>
    </source>
</evidence>
<sequence length="335" mass="37667">MFNVGNIKIEKAILLAPMEDVTDLSFRLVCKELGADVVYTEFVNSEGLVRGSEKTHKKLKIHHEERPVGIQIYGGNPESMIEAAKIAEDENPDIIDINAGCWVKNVVGCGAGSALLKDPEFMQKLIKGVIDNVNLPVTVKTRIGWDENSIQILEIAKRLEDIGVAALTVHCRTRKMGHRGEPDWSWIPKIKEVVKIPVVLNGGVFTPEDVKKAFDETNADAVMIARGAIGNPWIFLEAKELLNKGFITTVVDEELKIKTCLRHLQLAIDIKGERRAVIEHRKFYSGYLKGMHHASKIRSELMQLYDYSSVENCLLNYLNELKNHKTQSEIRTTII</sequence>
<keyword evidence="2" id="KW-0820">tRNA-binding</keyword>
<dbReference type="PANTHER" id="PTHR45846:SF1">
    <property type="entry name" value="TRNA-DIHYDROURIDINE(47) SYNTHASE [NAD(P)(+)]-LIKE"/>
    <property type="match status" value="1"/>
</dbReference>
<dbReference type="SUPFAM" id="SSF51395">
    <property type="entry name" value="FMN-linked oxidoreductases"/>
    <property type="match status" value="1"/>
</dbReference>
<dbReference type="Gene3D" id="3.20.20.70">
    <property type="entry name" value="Aldolase class I"/>
    <property type="match status" value="1"/>
</dbReference>
<feature type="active site" description="Proton donor" evidence="12">
    <location>
        <position position="101"/>
    </location>
</feature>
<dbReference type="InterPro" id="IPR035587">
    <property type="entry name" value="DUS-like_FMN-bd"/>
</dbReference>
<dbReference type="InterPro" id="IPR001269">
    <property type="entry name" value="DUS_fam"/>
</dbReference>
<keyword evidence="16" id="KW-1185">Reference proteome</keyword>
<reference evidence="15 16" key="1">
    <citation type="journal article" date="2012" name="Front. Microbiol.">
        <title>Complete genome of Ignavibacterium album, a metabolically versatile, flagellated, facultative anaerobe from the phylum Chlorobi.</title>
        <authorList>
            <person name="Liu Z."/>
            <person name="Frigaard N.-U."/>
            <person name="Vogl K."/>
            <person name="Iino T."/>
            <person name="Ohkuma M."/>
            <person name="Overmann J."/>
            <person name="Bryant D.A."/>
        </authorList>
    </citation>
    <scope>NUCLEOTIDE SEQUENCE [LARGE SCALE GENOMIC DNA]</scope>
    <source>
        <strain evidence="16">DSM 19864 / JCM 16511 / NBRC 101810 / Mat9-16</strain>
    </source>
</reference>
<evidence type="ECO:0000313" key="16">
    <source>
        <dbReference type="Proteomes" id="UP000007394"/>
    </source>
</evidence>
<evidence type="ECO:0000256" key="13">
    <source>
        <dbReference type="PIRSR" id="PIRSR006621-2"/>
    </source>
</evidence>
<dbReference type="CDD" id="cd02801">
    <property type="entry name" value="DUS_like_FMN"/>
    <property type="match status" value="1"/>
</dbReference>
<gene>
    <name evidence="15" type="primary">dusB</name>
    <name evidence="15" type="ordered locus">IALB_1470</name>
</gene>
<name>I0AJM2_IGNAJ</name>
<dbReference type="OrthoDB" id="9764501at2"/>
<dbReference type="EC" id="1.3.1.-" evidence="11"/>
<dbReference type="EMBL" id="CP003418">
    <property type="protein sequence ID" value="AFH49179.1"/>
    <property type="molecule type" value="Genomic_DNA"/>
</dbReference>
<evidence type="ECO:0000256" key="7">
    <source>
        <dbReference type="ARBA" id="ARBA00022884"/>
    </source>
</evidence>
<evidence type="ECO:0000256" key="11">
    <source>
        <dbReference type="PIRNR" id="PIRNR006621"/>
    </source>
</evidence>
<evidence type="ECO:0000256" key="4">
    <source>
        <dbReference type="ARBA" id="ARBA00022643"/>
    </source>
</evidence>
<proteinExistence type="inferred from homology"/>
<feature type="binding site" evidence="13">
    <location>
        <position position="71"/>
    </location>
    <ligand>
        <name>FMN</name>
        <dbReference type="ChEBI" id="CHEBI:58210"/>
    </ligand>
</feature>
<evidence type="ECO:0000256" key="10">
    <source>
        <dbReference type="ARBA" id="ARBA00048802"/>
    </source>
</evidence>
<comment type="catalytic activity">
    <reaction evidence="9">
        <text>a 5,6-dihydrouridine in tRNA + NADP(+) = a uridine in tRNA + NADPH + H(+)</text>
        <dbReference type="Rhea" id="RHEA:23624"/>
        <dbReference type="Rhea" id="RHEA-COMP:13339"/>
        <dbReference type="Rhea" id="RHEA-COMP:13887"/>
        <dbReference type="ChEBI" id="CHEBI:15378"/>
        <dbReference type="ChEBI" id="CHEBI:57783"/>
        <dbReference type="ChEBI" id="CHEBI:58349"/>
        <dbReference type="ChEBI" id="CHEBI:65315"/>
        <dbReference type="ChEBI" id="CHEBI:74443"/>
    </reaction>
</comment>
<dbReference type="PANTHER" id="PTHR45846">
    <property type="entry name" value="TRNA-DIHYDROURIDINE(47) SYNTHASE [NAD(P)(+)]-LIKE"/>
    <property type="match status" value="1"/>
</dbReference>
<evidence type="ECO:0000256" key="1">
    <source>
        <dbReference type="ARBA" id="ARBA00002790"/>
    </source>
</evidence>
<dbReference type="eggNOG" id="COG0042">
    <property type="taxonomic scope" value="Bacteria"/>
</dbReference>
<dbReference type="Gene3D" id="1.10.1200.80">
    <property type="entry name" value="Putative flavin oxidoreducatase, domain 2"/>
    <property type="match status" value="1"/>
</dbReference>
<comment type="function">
    <text evidence="1 11">Catalyzes the synthesis of 5,6-dihydrouridine (D), a modified base found in the D-loop of most tRNAs, via the reduction of the C5-C6 double bond in target uridines.</text>
</comment>
<keyword evidence="7" id="KW-0694">RNA-binding</keyword>
<keyword evidence="13" id="KW-0547">Nucleotide-binding</keyword>
<dbReference type="GO" id="GO:0017150">
    <property type="term" value="F:tRNA dihydrouridine synthase activity"/>
    <property type="evidence" value="ECO:0007669"/>
    <property type="project" value="InterPro"/>
</dbReference>
<evidence type="ECO:0000256" key="9">
    <source>
        <dbReference type="ARBA" id="ARBA00048205"/>
    </source>
</evidence>
<dbReference type="STRING" id="945713.IALB_1470"/>
<dbReference type="KEGG" id="ial:IALB_1470"/>
<dbReference type="InterPro" id="IPR024036">
    <property type="entry name" value="tRNA-dHydroUridine_Synthase_C"/>
</dbReference>
<dbReference type="RefSeq" id="WP_014560332.1">
    <property type="nucleotide sequence ID" value="NC_017464.1"/>
</dbReference>
<dbReference type="InterPro" id="IPR013785">
    <property type="entry name" value="Aldolase_TIM"/>
</dbReference>
<dbReference type="InterPro" id="IPR004652">
    <property type="entry name" value="DusB-like"/>
</dbReference>
<protein>
    <recommendedName>
        <fullName evidence="11">tRNA-dihydrouridine synthase</fullName>
        <ecNumber evidence="11">1.3.1.-</ecNumber>
    </recommendedName>
</protein>
<dbReference type="GO" id="GO:0000049">
    <property type="term" value="F:tRNA binding"/>
    <property type="evidence" value="ECO:0007669"/>
    <property type="project" value="UniProtKB-KW"/>
</dbReference>
<feature type="binding site" evidence="13">
    <location>
        <begin position="201"/>
        <end position="203"/>
    </location>
    <ligand>
        <name>FMN</name>
        <dbReference type="ChEBI" id="CHEBI:58210"/>
    </ligand>
</feature>